<dbReference type="GO" id="GO:0016787">
    <property type="term" value="F:hydrolase activity"/>
    <property type="evidence" value="ECO:0007669"/>
    <property type="project" value="UniProtKB-KW"/>
</dbReference>
<gene>
    <name evidence="9" type="ORF">ONZ52_16015</name>
</gene>
<evidence type="ECO:0000256" key="2">
    <source>
        <dbReference type="ARBA" id="ARBA00022487"/>
    </source>
</evidence>
<evidence type="ECO:0000256" key="3">
    <source>
        <dbReference type="ARBA" id="ARBA00022723"/>
    </source>
</evidence>
<dbReference type="PANTHER" id="PTHR33938:SF15">
    <property type="entry name" value="FERULOYL ESTERASE B-RELATED"/>
    <property type="match status" value="1"/>
</dbReference>
<proteinExistence type="inferred from homology"/>
<dbReference type="Pfam" id="PF07519">
    <property type="entry name" value="Tannase"/>
    <property type="match status" value="1"/>
</dbReference>
<evidence type="ECO:0000256" key="8">
    <source>
        <dbReference type="SAM" id="SignalP"/>
    </source>
</evidence>
<name>A0ABT3KIH7_9GAMM</name>
<evidence type="ECO:0000256" key="1">
    <source>
        <dbReference type="ARBA" id="ARBA00006249"/>
    </source>
</evidence>
<dbReference type="PANTHER" id="PTHR33938">
    <property type="entry name" value="FERULOYL ESTERASE B-RELATED"/>
    <property type="match status" value="1"/>
</dbReference>
<keyword evidence="3" id="KW-0479">Metal-binding</keyword>
<dbReference type="Proteomes" id="UP001431181">
    <property type="component" value="Unassembled WGS sequence"/>
</dbReference>
<keyword evidence="5 9" id="KW-0378">Hydrolase</keyword>
<dbReference type="EMBL" id="JAPEUL010000009">
    <property type="protein sequence ID" value="MCW4630353.1"/>
    <property type="molecule type" value="Genomic_DNA"/>
</dbReference>
<keyword evidence="10" id="KW-1185">Reference proteome</keyword>
<evidence type="ECO:0000313" key="10">
    <source>
        <dbReference type="Proteomes" id="UP001431181"/>
    </source>
</evidence>
<dbReference type="InterPro" id="IPR029058">
    <property type="entry name" value="AB_hydrolase_fold"/>
</dbReference>
<keyword evidence="2" id="KW-0719">Serine esterase</keyword>
<dbReference type="RefSeq" id="WP_265219713.1">
    <property type="nucleotide sequence ID" value="NZ_JAPEUL010000009.1"/>
</dbReference>
<keyword evidence="6" id="KW-0106">Calcium</keyword>
<evidence type="ECO:0000313" key="9">
    <source>
        <dbReference type="EMBL" id="MCW4630353.1"/>
    </source>
</evidence>
<accession>A0ABT3KIH7</accession>
<dbReference type="SUPFAM" id="SSF53474">
    <property type="entry name" value="alpha/beta-Hydrolases"/>
    <property type="match status" value="1"/>
</dbReference>
<evidence type="ECO:0000256" key="7">
    <source>
        <dbReference type="ARBA" id="ARBA00023157"/>
    </source>
</evidence>
<reference evidence="9" key="1">
    <citation type="submission" date="2022-11" db="EMBL/GenBank/DDBJ databases">
        <title>Marinomonas sp. nov., isolated from marine algae.</title>
        <authorList>
            <person name="Choi D.G."/>
            <person name="Kim J.M."/>
            <person name="Lee J.K."/>
            <person name="Baek J.H."/>
            <person name="Jeon C.O."/>
        </authorList>
    </citation>
    <scope>NUCLEOTIDE SEQUENCE</scope>
    <source>
        <strain evidence="9">KJ51-3</strain>
    </source>
</reference>
<protein>
    <submittedName>
        <fullName evidence="9">Tannase/feruloyl esterase family alpha/beta hydrolase</fullName>
    </submittedName>
</protein>
<evidence type="ECO:0000256" key="5">
    <source>
        <dbReference type="ARBA" id="ARBA00022801"/>
    </source>
</evidence>
<dbReference type="Gene3D" id="3.40.50.1820">
    <property type="entry name" value="alpha/beta hydrolase"/>
    <property type="match status" value="1"/>
</dbReference>
<organism evidence="9 10">
    <name type="scientific">Marinomonas rhodophyticola</name>
    <dbReference type="NCBI Taxonomy" id="2992803"/>
    <lineage>
        <taxon>Bacteria</taxon>
        <taxon>Pseudomonadati</taxon>
        <taxon>Pseudomonadota</taxon>
        <taxon>Gammaproteobacteria</taxon>
        <taxon>Oceanospirillales</taxon>
        <taxon>Oceanospirillaceae</taxon>
        <taxon>Marinomonas</taxon>
    </lineage>
</organism>
<feature type="chain" id="PRO_5046035683" evidence="8">
    <location>
        <begin position="25"/>
        <end position="577"/>
    </location>
</feature>
<keyword evidence="7" id="KW-1015">Disulfide bond</keyword>
<feature type="signal peptide" evidence="8">
    <location>
        <begin position="1"/>
        <end position="24"/>
    </location>
</feature>
<sequence>MKTLLALLSLILPFLGLASNNAYGDILRCQALVTKAPQNVDIKTMMVWRDKEVRSPYCLVSGVTAQRMGVNSKLYAIQFELRLPDYWLGRFAYQFNSGVDGEVQPALGKMTGLTPSQYAINQGFAVVSSNGGHDARAYPEAGLAGVTAFGHDPEARRDYGYGAVQKLNPVARALIESYYESPIKYAYGLGQSNGGRMAMVAATRFPTMFDGLLVGYPGFNLPKAALQQAWDTQALYQVNENISRALTRRDLVVFAKKILDQCDGLDGINDDMVFATDACQKVFDPKVLVCKSDFDKHCLPMLKVAALMKMHAGPHNSKDQALYADWVYDTGIRSNNWRMWKVESTISDWSHKPISVVMGAAALAHIFTTPFTDVAGDIYSLENYLLKFDFDKDAPKIYATNNQFKESAMAMMTPLDAAKPKLTAFHQNGGKMMIFHGNSDPVFSVKDTMRWYDFLDFGLAGRASEFVRFYRVPGMPHGQGGPSADQFDMLQPLIAWVERKQAPQEIVAATRAKNPEITARMAGMTRPLCPYPAYAKYNKGDFLKARLLSMCCRSIMGLAATTYVNKACCRIAGFITE</sequence>
<keyword evidence="4 8" id="KW-0732">Signal</keyword>
<comment type="similarity">
    <text evidence="1">Belongs to the tannase family.</text>
</comment>
<evidence type="ECO:0000256" key="4">
    <source>
        <dbReference type="ARBA" id="ARBA00022729"/>
    </source>
</evidence>
<evidence type="ECO:0000256" key="6">
    <source>
        <dbReference type="ARBA" id="ARBA00022837"/>
    </source>
</evidence>
<dbReference type="InterPro" id="IPR011118">
    <property type="entry name" value="Tannase/feruloyl_esterase"/>
</dbReference>
<comment type="caution">
    <text evidence="9">The sequence shown here is derived from an EMBL/GenBank/DDBJ whole genome shotgun (WGS) entry which is preliminary data.</text>
</comment>